<gene>
    <name evidence="2" type="ORF">EJP67_32970</name>
</gene>
<evidence type="ECO:0000313" key="2">
    <source>
        <dbReference type="EMBL" id="RUR71870.1"/>
    </source>
</evidence>
<sequence>MTMLQDFEIQGAGRSPTLRLQKGATYVTSASIMPSAASNFWLEESQRLIDAVGADFLHAATFDEVVEKTGPAFSYADRNQMRSVWAVATQRLGMADTIQSNSTSTLLLGGGAASEPTESLNATVDVLLAKNSELQRELARERALAANARQHIVAEQIEVLTRLLRRWNCHVVHLGAADDIEAVRAGIMDSLRSQGGAQLAERVAPLHTAVRYALDNSASLKGRRLEMNALGQIVEQPQ</sequence>
<accession>A0A3S0Z9T2</accession>
<protein>
    <submittedName>
        <fullName evidence="2">Uncharacterized protein</fullName>
    </submittedName>
</protein>
<evidence type="ECO:0000256" key="1">
    <source>
        <dbReference type="SAM" id="Coils"/>
    </source>
</evidence>
<evidence type="ECO:0000313" key="3">
    <source>
        <dbReference type="Proteomes" id="UP000281118"/>
    </source>
</evidence>
<name>A0A3S0Z9T2_9BURK</name>
<proteinExistence type="predicted"/>
<reference evidence="2 3" key="1">
    <citation type="submission" date="2018-12" db="EMBL/GenBank/DDBJ databases">
        <title>The genome sequences of Variovorax guangxiensis DSM 27352.</title>
        <authorList>
            <person name="Gao J."/>
            <person name="Sun J."/>
        </authorList>
    </citation>
    <scope>NUCLEOTIDE SEQUENCE [LARGE SCALE GENOMIC DNA]</scope>
    <source>
        <strain evidence="2 3">DSM 27352</strain>
    </source>
</reference>
<organism evidence="2 3">
    <name type="scientific">Variovorax guangxiensis</name>
    <dbReference type="NCBI Taxonomy" id="1775474"/>
    <lineage>
        <taxon>Bacteria</taxon>
        <taxon>Pseudomonadati</taxon>
        <taxon>Pseudomonadota</taxon>
        <taxon>Betaproteobacteria</taxon>
        <taxon>Burkholderiales</taxon>
        <taxon>Comamonadaceae</taxon>
        <taxon>Variovorax</taxon>
    </lineage>
</organism>
<dbReference type="RefSeq" id="WP_126025923.1">
    <property type="nucleotide sequence ID" value="NZ_RXFT01000026.1"/>
</dbReference>
<keyword evidence="1" id="KW-0175">Coiled coil</keyword>
<feature type="coiled-coil region" evidence="1">
    <location>
        <begin position="117"/>
        <end position="151"/>
    </location>
</feature>
<dbReference type="EMBL" id="RXFT01000026">
    <property type="protein sequence ID" value="RUR71870.1"/>
    <property type="molecule type" value="Genomic_DNA"/>
</dbReference>
<comment type="caution">
    <text evidence="2">The sequence shown here is derived from an EMBL/GenBank/DDBJ whole genome shotgun (WGS) entry which is preliminary data.</text>
</comment>
<dbReference type="Proteomes" id="UP000281118">
    <property type="component" value="Unassembled WGS sequence"/>
</dbReference>
<dbReference type="AlphaFoldDB" id="A0A3S0Z9T2"/>